<protein>
    <recommendedName>
        <fullName evidence="4">PEP-CTERM protein-sorting domain-containing protein</fullName>
    </recommendedName>
</protein>
<organism evidence="2 3">
    <name type="scientific">Luteolibacter pohnpeiensis</name>
    <dbReference type="NCBI Taxonomy" id="454153"/>
    <lineage>
        <taxon>Bacteria</taxon>
        <taxon>Pseudomonadati</taxon>
        <taxon>Verrucomicrobiota</taxon>
        <taxon>Verrucomicrobiia</taxon>
        <taxon>Verrucomicrobiales</taxon>
        <taxon>Verrucomicrobiaceae</taxon>
        <taxon>Luteolibacter</taxon>
    </lineage>
</organism>
<evidence type="ECO:0000313" key="3">
    <source>
        <dbReference type="Proteomes" id="UP000603141"/>
    </source>
</evidence>
<keyword evidence="3" id="KW-1185">Reference proteome</keyword>
<evidence type="ECO:0000256" key="1">
    <source>
        <dbReference type="SAM" id="SignalP"/>
    </source>
</evidence>
<evidence type="ECO:0000313" key="2">
    <source>
        <dbReference type="EMBL" id="MBK1880772.1"/>
    </source>
</evidence>
<proteinExistence type="predicted"/>
<dbReference type="AlphaFoldDB" id="A0A934S1T5"/>
<dbReference type="RefSeq" id="WP_200266312.1">
    <property type="nucleotide sequence ID" value="NZ_JAENIJ010000001.1"/>
</dbReference>
<name>A0A934S1T5_9BACT</name>
<evidence type="ECO:0008006" key="4">
    <source>
        <dbReference type="Google" id="ProtNLM"/>
    </source>
</evidence>
<gene>
    <name evidence="2" type="ORF">JIN85_00010</name>
</gene>
<comment type="caution">
    <text evidence="2">The sequence shown here is derived from an EMBL/GenBank/DDBJ whole genome shotgun (WGS) entry which is preliminary data.</text>
</comment>
<dbReference type="Proteomes" id="UP000603141">
    <property type="component" value="Unassembled WGS sequence"/>
</dbReference>
<reference evidence="2" key="1">
    <citation type="submission" date="2021-01" db="EMBL/GenBank/DDBJ databases">
        <title>Modified the classification status of verrucomicrobia.</title>
        <authorList>
            <person name="Feng X."/>
        </authorList>
    </citation>
    <scope>NUCLEOTIDE SEQUENCE</scope>
    <source>
        <strain evidence="2">KCTC 22041</strain>
    </source>
</reference>
<keyword evidence="1" id="KW-0732">Signal</keyword>
<sequence length="226" mass="24298">MKLPIIISLLACLSTSGFAATIYQSGEFAADVLPYDGLKSDSKPASATNGSSPAQTAASLFVLDTADSIQAISFEGFYYPYGVPPSKDVFQIAFFENGNGIPGEQIGEILGASSLTRTYTGLSTSEGAIFHFELDLSTAVDLEPGTYWIALIDTSTYEDASFFWSYNDRSDVAAYTEGGITDTYHPTNFRLVYTLENTKFVPEPSVLILGALGAILTTGVRKRRSV</sequence>
<feature type="signal peptide" evidence="1">
    <location>
        <begin position="1"/>
        <end position="19"/>
    </location>
</feature>
<dbReference type="EMBL" id="JAENIJ010000001">
    <property type="protein sequence ID" value="MBK1880772.1"/>
    <property type="molecule type" value="Genomic_DNA"/>
</dbReference>
<accession>A0A934S1T5</accession>
<feature type="chain" id="PRO_5038037526" description="PEP-CTERM protein-sorting domain-containing protein" evidence="1">
    <location>
        <begin position="20"/>
        <end position="226"/>
    </location>
</feature>